<dbReference type="Proteomes" id="UP001140011">
    <property type="component" value="Unassembled WGS sequence"/>
</dbReference>
<evidence type="ECO:0000256" key="1">
    <source>
        <dbReference type="SAM" id="MobiDB-lite"/>
    </source>
</evidence>
<evidence type="ECO:0000313" key="2">
    <source>
        <dbReference type="EMBL" id="KAJ2752019.1"/>
    </source>
</evidence>
<gene>
    <name evidence="2" type="ORF">GGI19_004102</name>
</gene>
<reference evidence="2" key="1">
    <citation type="submission" date="2022-07" db="EMBL/GenBank/DDBJ databases">
        <title>Phylogenomic reconstructions and comparative analyses of Kickxellomycotina fungi.</title>
        <authorList>
            <person name="Reynolds N.K."/>
            <person name="Stajich J.E."/>
            <person name="Barry K."/>
            <person name="Grigoriev I.V."/>
            <person name="Crous P."/>
            <person name="Smith M.E."/>
        </authorList>
    </citation>
    <scope>NUCLEOTIDE SEQUENCE</scope>
    <source>
        <strain evidence="2">BCRC 34297</strain>
    </source>
</reference>
<evidence type="ECO:0000313" key="3">
    <source>
        <dbReference type="Proteomes" id="UP001140011"/>
    </source>
</evidence>
<dbReference type="EMBL" id="JANBUH010000330">
    <property type="protein sequence ID" value="KAJ2752019.1"/>
    <property type="molecule type" value="Genomic_DNA"/>
</dbReference>
<accession>A0A9W8GT74</accession>
<sequence length="826" mass="92831">MDPPEIISPLSEQLRDWHQSEKNQRYVSRECLFNYVLSCRQFNNVIFRHAITPAWCENTLNAQGVFLSAYSFKPAAMLELCTHINDRHIDDIPTKWVDHIQLLKQVYTRRQSPRAHKWDYLYEELCQFYGVHSQYKPPNFCCVGYLQSAAVESLIRQEHVRRIKQEEDRQATALELKAAALLKRKHEQGEREQKEREQKEREKAAKPIAKRQRTKKDKPAMSTATPEPATIPAAHPVCAPSIARVDTPAPALAPYLRAKSLFPRPAHPPSQNKYVRKVQLRYANSTEAEKDRLKSKWRAYQQARKRKFEALPMDEQAAIRAKRAEAYHEGKAKAAAERMATAASVLATTPVVHTTSAPPITLAAIPVPAAAPIVHTEPAIAQTTAMTPVIETASSVSATIPAIQAEPCVVQATTMHPAAQVAVLVPATIPFVQAKPRIARLAALPKQDKYIRRSQLVYRNGSEAVQAQFRAKWREDNARRKSQLEAQPEDKKAAYKSKRVKASMLWRNQWRANASAADKERERCRQVEAAKRRRIKARTAAARQHDIDIRALERVMAPPTSCGENSARVFSVNSWKTGISLTLAHICDRIAAGVGPKIVAISECFLDVDFVMHDWTFVHTPVYGDGKGSRMARLVVGYDNRALGERVVRSDSTKHTISLFVVEPGSSTPHLQLLFAYLPPTKTGEMAIYRKATMELIAEIERAECPLIIMGDLNARMGLVVGDASRCPRGRMLHKLTKDRGFDILNKQPHTRGVPTYSIKDRKKPAKLEPYSSIVDYGLVQKCIAGSVSGFHLIDTSKDEETHTTTRIRSDHRALEFALALPISAE</sequence>
<comment type="caution">
    <text evidence="2">The sequence shown here is derived from an EMBL/GenBank/DDBJ whole genome shotgun (WGS) entry which is preliminary data.</text>
</comment>
<proteinExistence type="predicted"/>
<feature type="compositionally biased region" description="Low complexity" evidence="1">
    <location>
        <begin position="223"/>
        <end position="232"/>
    </location>
</feature>
<name>A0A9W8GT74_9FUNG</name>
<dbReference type="Gene3D" id="3.60.10.10">
    <property type="entry name" value="Endonuclease/exonuclease/phosphatase"/>
    <property type="match status" value="1"/>
</dbReference>
<organism evidence="2 3">
    <name type="scientific">Coemansia pectinata</name>
    <dbReference type="NCBI Taxonomy" id="1052879"/>
    <lineage>
        <taxon>Eukaryota</taxon>
        <taxon>Fungi</taxon>
        <taxon>Fungi incertae sedis</taxon>
        <taxon>Zoopagomycota</taxon>
        <taxon>Kickxellomycotina</taxon>
        <taxon>Kickxellomycetes</taxon>
        <taxon>Kickxellales</taxon>
        <taxon>Kickxellaceae</taxon>
        <taxon>Coemansia</taxon>
    </lineage>
</organism>
<feature type="region of interest" description="Disordered" evidence="1">
    <location>
        <begin position="476"/>
        <end position="496"/>
    </location>
</feature>
<feature type="region of interest" description="Disordered" evidence="1">
    <location>
        <begin position="183"/>
        <end position="232"/>
    </location>
</feature>
<protein>
    <recommendedName>
        <fullName evidence="4">Endonuclease/exonuclease/phosphatase domain-containing protein</fullName>
    </recommendedName>
</protein>
<feature type="compositionally biased region" description="Basic and acidic residues" evidence="1">
    <location>
        <begin position="187"/>
        <end position="205"/>
    </location>
</feature>
<feature type="compositionally biased region" description="Basic and acidic residues" evidence="1">
    <location>
        <begin position="476"/>
        <end position="493"/>
    </location>
</feature>
<dbReference type="OrthoDB" id="5549358at2759"/>
<dbReference type="SUPFAM" id="SSF56219">
    <property type="entry name" value="DNase I-like"/>
    <property type="match status" value="1"/>
</dbReference>
<evidence type="ECO:0008006" key="4">
    <source>
        <dbReference type="Google" id="ProtNLM"/>
    </source>
</evidence>
<dbReference type="AlphaFoldDB" id="A0A9W8GT74"/>
<keyword evidence="3" id="KW-1185">Reference proteome</keyword>
<dbReference type="InterPro" id="IPR036691">
    <property type="entry name" value="Endo/exonu/phosph_ase_sf"/>
</dbReference>